<evidence type="ECO:0000256" key="3">
    <source>
        <dbReference type="ARBA" id="ARBA00022553"/>
    </source>
</evidence>
<dbReference type="Gene3D" id="3.30.565.10">
    <property type="entry name" value="Histidine kinase-like ATPase, C-terminal domain"/>
    <property type="match status" value="1"/>
</dbReference>
<evidence type="ECO:0000256" key="2">
    <source>
        <dbReference type="ARBA" id="ARBA00012438"/>
    </source>
</evidence>
<dbReference type="RefSeq" id="WP_062949958.1">
    <property type="nucleotide sequence ID" value="NZ_JALLPZ010000002.1"/>
</dbReference>
<keyword evidence="3" id="KW-0597">Phosphoprotein</keyword>
<proteinExistence type="predicted"/>
<dbReference type="SUPFAM" id="SSF47384">
    <property type="entry name" value="Homodimeric domain of signal transducing histidine kinase"/>
    <property type="match status" value="1"/>
</dbReference>
<dbReference type="Pfam" id="PF02518">
    <property type="entry name" value="HATPase_c"/>
    <property type="match status" value="1"/>
</dbReference>
<keyword evidence="5 10" id="KW-0418">Kinase</keyword>
<dbReference type="PRINTS" id="PR00344">
    <property type="entry name" value="BCTRLSENSOR"/>
</dbReference>
<dbReference type="InterPro" id="IPR036890">
    <property type="entry name" value="HATPase_C_sf"/>
</dbReference>
<organism evidence="10 11">
    <name type="scientific">Thalassospira xiamenensis</name>
    <dbReference type="NCBI Taxonomy" id="220697"/>
    <lineage>
        <taxon>Bacteria</taxon>
        <taxon>Pseudomonadati</taxon>
        <taxon>Pseudomonadota</taxon>
        <taxon>Alphaproteobacteria</taxon>
        <taxon>Rhodospirillales</taxon>
        <taxon>Thalassospiraceae</taxon>
        <taxon>Thalassospira</taxon>
    </lineage>
</organism>
<evidence type="ECO:0000256" key="4">
    <source>
        <dbReference type="ARBA" id="ARBA00022679"/>
    </source>
</evidence>
<evidence type="ECO:0000256" key="8">
    <source>
        <dbReference type="SAM" id="Phobius"/>
    </source>
</evidence>
<dbReference type="InterPro" id="IPR050351">
    <property type="entry name" value="BphY/WalK/GraS-like"/>
</dbReference>
<dbReference type="SMART" id="SM00387">
    <property type="entry name" value="HATPase_c"/>
    <property type="match status" value="1"/>
</dbReference>
<dbReference type="PROSITE" id="PS50109">
    <property type="entry name" value="HIS_KIN"/>
    <property type="match status" value="1"/>
</dbReference>
<dbReference type="InterPro" id="IPR003661">
    <property type="entry name" value="HisK_dim/P_dom"/>
</dbReference>
<dbReference type="GO" id="GO:0016036">
    <property type="term" value="P:cellular response to phosphate starvation"/>
    <property type="evidence" value="ECO:0007669"/>
    <property type="project" value="TreeGrafter"/>
</dbReference>
<dbReference type="EMBL" id="OBMM01000007">
    <property type="protein sequence ID" value="SOC29790.1"/>
    <property type="molecule type" value="Genomic_DNA"/>
</dbReference>
<protein>
    <recommendedName>
        <fullName evidence="2">histidine kinase</fullName>
        <ecNumber evidence="2">2.7.13.3</ecNumber>
    </recommendedName>
</protein>
<name>A0A154KSN0_9PROT</name>
<dbReference type="GO" id="GO:0005886">
    <property type="term" value="C:plasma membrane"/>
    <property type="evidence" value="ECO:0007669"/>
    <property type="project" value="TreeGrafter"/>
</dbReference>
<dbReference type="InterPro" id="IPR003594">
    <property type="entry name" value="HATPase_dom"/>
</dbReference>
<keyword evidence="8" id="KW-0812">Transmembrane</keyword>
<comment type="catalytic activity">
    <reaction evidence="1">
        <text>ATP + protein L-histidine = ADP + protein N-phospho-L-histidine.</text>
        <dbReference type="EC" id="2.7.13.3"/>
    </reaction>
</comment>
<keyword evidence="6" id="KW-0902">Two-component regulatory system</keyword>
<dbReference type="PANTHER" id="PTHR45453">
    <property type="entry name" value="PHOSPHATE REGULON SENSOR PROTEIN PHOR"/>
    <property type="match status" value="1"/>
</dbReference>
<dbReference type="SMART" id="SM00388">
    <property type="entry name" value="HisKA"/>
    <property type="match status" value="1"/>
</dbReference>
<dbReference type="CDD" id="cd00082">
    <property type="entry name" value="HisKA"/>
    <property type="match status" value="1"/>
</dbReference>
<dbReference type="FunFam" id="1.10.287.130:FF:000001">
    <property type="entry name" value="Two-component sensor histidine kinase"/>
    <property type="match status" value="1"/>
</dbReference>
<dbReference type="AlphaFoldDB" id="A0A154KSN0"/>
<evidence type="ECO:0000313" key="11">
    <source>
        <dbReference type="Proteomes" id="UP000219068"/>
    </source>
</evidence>
<dbReference type="Gene3D" id="1.10.287.130">
    <property type="match status" value="1"/>
</dbReference>
<evidence type="ECO:0000256" key="1">
    <source>
        <dbReference type="ARBA" id="ARBA00000085"/>
    </source>
</evidence>
<dbReference type="PANTHER" id="PTHR45453:SF1">
    <property type="entry name" value="PHOSPHATE REGULON SENSOR PROTEIN PHOR"/>
    <property type="match status" value="1"/>
</dbReference>
<dbReference type="EC" id="2.7.13.3" evidence="2"/>
<dbReference type="InterPro" id="IPR004358">
    <property type="entry name" value="Sig_transdc_His_kin-like_C"/>
</dbReference>
<reference evidence="10 11" key="1">
    <citation type="submission" date="2017-08" db="EMBL/GenBank/DDBJ databases">
        <authorList>
            <person name="de Groot N.N."/>
        </authorList>
    </citation>
    <scope>NUCLEOTIDE SEQUENCE [LARGE SCALE GENOMIC DNA]</scope>
    <source>
        <strain evidence="10 11">USBA 78</strain>
    </source>
</reference>
<evidence type="ECO:0000256" key="6">
    <source>
        <dbReference type="ARBA" id="ARBA00023012"/>
    </source>
</evidence>
<evidence type="ECO:0000256" key="7">
    <source>
        <dbReference type="ARBA" id="ARBA00023136"/>
    </source>
</evidence>
<dbReference type="Proteomes" id="UP000219068">
    <property type="component" value="Unassembled WGS sequence"/>
</dbReference>
<feature type="transmembrane region" description="Helical" evidence="8">
    <location>
        <begin position="7"/>
        <end position="26"/>
    </location>
</feature>
<keyword evidence="8" id="KW-1133">Transmembrane helix</keyword>
<evidence type="ECO:0000313" key="10">
    <source>
        <dbReference type="EMBL" id="SOC29790.1"/>
    </source>
</evidence>
<feature type="domain" description="Histidine kinase" evidence="9">
    <location>
        <begin position="229"/>
        <end position="459"/>
    </location>
</feature>
<accession>A0A154KSN0</accession>
<feature type="transmembrane region" description="Helical" evidence="8">
    <location>
        <begin position="32"/>
        <end position="54"/>
    </location>
</feature>
<keyword evidence="7 8" id="KW-0472">Membrane</keyword>
<dbReference type="InterPro" id="IPR036097">
    <property type="entry name" value="HisK_dim/P_sf"/>
</dbReference>
<keyword evidence="4" id="KW-0808">Transferase</keyword>
<gene>
    <name evidence="10" type="ORF">SAMN05428964_107272</name>
</gene>
<dbReference type="GO" id="GO:0004721">
    <property type="term" value="F:phosphoprotein phosphatase activity"/>
    <property type="evidence" value="ECO:0007669"/>
    <property type="project" value="TreeGrafter"/>
</dbReference>
<sequence>MGFRQLLMTAFAVGFPTATIFIILAAMELLGWGTAILCATLAWLGIAGVLRIYFGDLRRVARYAMALRDKFRGTPPQHLSFGAASELSSLYTQIASTFRERIAHLEAQTSTDAEILDHLPNPVVMVNRQRVVTGFNQAARGLFHNLEIGRDLTRYIRDPILLDAFDDVAGEREQMKHAEFVLASDAHRHFDVLTARLPAATGDRNFVLSFSDLTELRKLEQMRADFATDAGHELRTPLSVLLGFIETLEGPAKDDPDALNQFLPVMRDQGQRMQHLIEDLLSLARIELNEHTPPSDDCDIGRIIDKVAQTLAMKAEAKGMEIKVSCELDNTEIVGEEKEMTQVFVNLVENAIKYGHPKTSIDVSITLAKNTPGALARYRHDRVLAVAIRDHSDGIAREHLPRLTERFYRVDTARSRAVGGTGLGLAIVKHLVQRHRGTMTIDSEQGVGSVFTVYLPAKASDNIRTLHRA</sequence>
<evidence type="ECO:0000259" key="9">
    <source>
        <dbReference type="PROSITE" id="PS50109"/>
    </source>
</evidence>
<dbReference type="Pfam" id="PF00512">
    <property type="entry name" value="HisKA"/>
    <property type="match status" value="1"/>
</dbReference>
<dbReference type="Gene3D" id="3.30.450.20">
    <property type="entry name" value="PAS domain"/>
    <property type="match status" value="1"/>
</dbReference>
<dbReference type="CDD" id="cd00075">
    <property type="entry name" value="HATPase"/>
    <property type="match status" value="1"/>
</dbReference>
<dbReference type="FunFam" id="3.30.565.10:FF:000006">
    <property type="entry name" value="Sensor histidine kinase WalK"/>
    <property type="match status" value="1"/>
</dbReference>
<dbReference type="SUPFAM" id="SSF55874">
    <property type="entry name" value="ATPase domain of HSP90 chaperone/DNA topoisomerase II/histidine kinase"/>
    <property type="match status" value="1"/>
</dbReference>
<dbReference type="InterPro" id="IPR005467">
    <property type="entry name" value="His_kinase_dom"/>
</dbReference>
<evidence type="ECO:0000256" key="5">
    <source>
        <dbReference type="ARBA" id="ARBA00022777"/>
    </source>
</evidence>
<dbReference type="GO" id="GO:0000155">
    <property type="term" value="F:phosphorelay sensor kinase activity"/>
    <property type="evidence" value="ECO:0007669"/>
    <property type="project" value="InterPro"/>
</dbReference>